<dbReference type="AlphaFoldDB" id="A0A518DT20"/>
<evidence type="ECO:0000256" key="1">
    <source>
        <dbReference type="ARBA" id="ARBA00004141"/>
    </source>
</evidence>
<dbReference type="InterPro" id="IPR018047">
    <property type="entry name" value="Ammonium_transpt_CS"/>
</dbReference>
<evidence type="ECO:0000256" key="8">
    <source>
        <dbReference type="RuleBase" id="RU362002"/>
    </source>
</evidence>
<feature type="transmembrane region" description="Helical" evidence="8">
    <location>
        <begin position="397"/>
        <end position="416"/>
    </location>
</feature>
<feature type="domain" description="Ammonium transporter AmtB-like" evidence="11">
    <location>
        <begin position="113"/>
        <end position="513"/>
    </location>
</feature>
<feature type="coiled-coil region" evidence="9">
    <location>
        <begin position="55"/>
        <end position="82"/>
    </location>
</feature>
<reference evidence="12 13" key="1">
    <citation type="submission" date="2019-02" db="EMBL/GenBank/DDBJ databases">
        <title>Deep-cultivation of Planctomycetes and their phenomic and genomic characterization uncovers novel biology.</title>
        <authorList>
            <person name="Wiegand S."/>
            <person name="Jogler M."/>
            <person name="Boedeker C."/>
            <person name="Pinto D."/>
            <person name="Vollmers J."/>
            <person name="Rivas-Marin E."/>
            <person name="Kohn T."/>
            <person name="Peeters S.H."/>
            <person name="Heuer A."/>
            <person name="Rast P."/>
            <person name="Oberbeckmann S."/>
            <person name="Bunk B."/>
            <person name="Jeske O."/>
            <person name="Meyerdierks A."/>
            <person name="Storesund J.E."/>
            <person name="Kallscheuer N."/>
            <person name="Luecker S."/>
            <person name="Lage O.M."/>
            <person name="Pohl T."/>
            <person name="Merkel B.J."/>
            <person name="Hornburger P."/>
            <person name="Mueller R.-W."/>
            <person name="Bruemmer F."/>
            <person name="Labrenz M."/>
            <person name="Spormann A.M."/>
            <person name="Op den Camp H."/>
            <person name="Overmann J."/>
            <person name="Amann R."/>
            <person name="Jetten M.S.M."/>
            <person name="Mascher T."/>
            <person name="Medema M.H."/>
            <person name="Devos D.P."/>
            <person name="Kaster A.-K."/>
            <person name="Ovreas L."/>
            <person name="Rohde M."/>
            <person name="Galperin M.Y."/>
            <person name="Jogler C."/>
        </authorList>
    </citation>
    <scope>NUCLEOTIDE SEQUENCE [LARGE SCALE GENOMIC DNA]</scope>
    <source>
        <strain evidence="12 13">Pla85_3_4</strain>
    </source>
</reference>
<dbReference type="PANTHER" id="PTHR11730">
    <property type="entry name" value="AMMONIUM TRANSPORTER"/>
    <property type="match status" value="1"/>
</dbReference>
<keyword evidence="7 8" id="KW-0924">Ammonia transport</keyword>
<protein>
    <recommendedName>
        <fullName evidence="8">Ammonium transporter</fullName>
    </recommendedName>
</protein>
<sequence precursor="true">MNLSLFNFSKWTLLVGVMGVALTLASAVLAQDAVSGQETDTADASEGALTPDTEAAAADEEAAAADEEAAVAETKLADMTSEELTAKLAELYLLADGEGLAVSTIYGDADTLWTCLAAFLVFFMQAGFALVECGFTRAKNACNIIMKNAMDFSLGTMLFWFVGFGFMFGTTNGWIGTSNFFYEGVSGFDWAFLLFQTVFCATAATIVSGAMAERTKFTSYLIYTVAITVFVYPIYGGWAWGSLVGDTGAGWLEGGGAPIAWTGKGFIDFAGSTVVHSIGGWCALAGAIVIGPRIGKYSKDGKVNPIPGHNIPLAALGVFILWLGWFGFNPGSTTAIGEGSFAKVAVATNLAAAAGAISAMITSWIAFKKPDPSFTLNGALAGLVAITAGCANLEMPMATLTGLIGGVLVVLAVVFFDRLKIDDPVGAISVHGVCGLWGTLAVGLFMPVDGLLMGGGAMQFMAQVVGAGAAFLWAFPVSLVIFLALKFSPLGLRVSAEEEVEGLDITEHGMHAYPPSLISEGLAGTAPVPAGAYSSSSVAQPATEA</sequence>
<evidence type="ECO:0000313" key="13">
    <source>
        <dbReference type="Proteomes" id="UP000317648"/>
    </source>
</evidence>
<feature type="transmembrane region" description="Helical" evidence="8">
    <location>
        <begin position="311"/>
        <end position="328"/>
    </location>
</feature>
<dbReference type="NCBIfam" id="TIGR00836">
    <property type="entry name" value="amt"/>
    <property type="match status" value="1"/>
</dbReference>
<dbReference type="PANTHER" id="PTHR11730:SF89">
    <property type="entry name" value="AMMONIUM TRANSPORTER SLL0108-RELATED"/>
    <property type="match status" value="1"/>
</dbReference>
<evidence type="ECO:0000256" key="5">
    <source>
        <dbReference type="ARBA" id="ARBA00022989"/>
    </source>
</evidence>
<keyword evidence="9" id="KW-0175">Coiled coil</keyword>
<feature type="transmembrane region" description="Helical" evidence="8">
    <location>
        <begin position="428"/>
        <end position="448"/>
    </location>
</feature>
<comment type="subcellular location">
    <subcellularLocation>
        <location evidence="8">Cell membrane</location>
        <topology evidence="8">Multi-pass membrane protein</topology>
    </subcellularLocation>
    <subcellularLocation>
        <location evidence="1">Membrane</location>
        <topology evidence="1">Multi-pass membrane protein</topology>
    </subcellularLocation>
</comment>
<dbReference type="InterPro" id="IPR001905">
    <property type="entry name" value="Ammonium_transpt"/>
</dbReference>
<keyword evidence="6 8" id="KW-0472">Membrane</keyword>
<dbReference type="KEGG" id="lcre:Pla8534_27820"/>
<feature type="transmembrane region" description="Helical" evidence="8">
    <location>
        <begin position="220"/>
        <end position="241"/>
    </location>
</feature>
<dbReference type="RefSeq" id="WP_231756608.1">
    <property type="nucleotide sequence ID" value="NZ_CP036433.1"/>
</dbReference>
<evidence type="ECO:0000256" key="9">
    <source>
        <dbReference type="SAM" id="Coils"/>
    </source>
</evidence>
<dbReference type="GO" id="GO:0008519">
    <property type="term" value="F:ammonium channel activity"/>
    <property type="evidence" value="ECO:0007669"/>
    <property type="project" value="InterPro"/>
</dbReference>
<evidence type="ECO:0000256" key="4">
    <source>
        <dbReference type="ARBA" id="ARBA00022692"/>
    </source>
</evidence>
<gene>
    <name evidence="12" type="primary">amtB</name>
    <name evidence="12" type="ORF">Pla8534_27820</name>
</gene>
<dbReference type="Gene3D" id="1.10.3430.10">
    <property type="entry name" value="Ammonium transporter AmtB like domains"/>
    <property type="match status" value="1"/>
</dbReference>
<dbReference type="GO" id="GO:0005886">
    <property type="term" value="C:plasma membrane"/>
    <property type="evidence" value="ECO:0007669"/>
    <property type="project" value="UniProtKB-SubCell"/>
</dbReference>
<feature type="transmembrane region" description="Helical" evidence="8">
    <location>
        <begin position="340"/>
        <end position="367"/>
    </location>
</feature>
<dbReference type="InterPro" id="IPR029020">
    <property type="entry name" value="Ammonium/urea_transptr"/>
</dbReference>
<feature type="chain" id="PRO_5022115202" description="Ammonium transporter" evidence="10">
    <location>
        <begin position="31"/>
        <end position="545"/>
    </location>
</feature>
<comment type="similarity">
    <text evidence="2 8">Belongs to the ammonia transporter channel (TC 1.A.11.2) family.</text>
</comment>
<dbReference type="Proteomes" id="UP000317648">
    <property type="component" value="Chromosome"/>
</dbReference>
<feature type="transmembrane region" description="Helical" evidence="8">
    <location>
        <begin position="374"/>
        <end position="391"/>
    </location>
</feature>
<keyword evidence="3 8" id="KW-0813">Transport</keyword>
<evidence type="ECO:0000259" key="11">
    <source>
        <dbReference type="Pfam" id="PF00909"/>
    </source>
</evidence>
<dbReference type="SUPFAM" id="SSF111352">
    <property type="entry name" value="Ammonium transporter"/>
    <property type="match status" value="1"/>
</dbReference>
<feature type="transmembrane region" description="Helical" evidence="8">
    <location>
        <begin position="152"/>
        <end position="170"/>
    </location>
</feature>
<name>A0A518DT20_9BACT</name>
<feature type="signal peptide" evidence="10">
    <location>
        <begin position="1"/>
        <end position="30"/>
    </location>
</feature>
<evidence type="ECO:0000256" key="10">
    <source>
        <dbReference type="SAM" id="SignalP"/>
    </source>
</evidence>
<feature type="transmembrane region" description="Helical" evidence="8">
    <location>
        <begin position="111"/>
        <end position="131"/>
    </location>
</feature>
<keyword evidence="13" id="KW-1185">Reference proteome</keyword>
<evidence type="ECO:0000256" key="3">
    <source>
        <dbReference type="ARBA" id="ARBA00022448"/>
    </source>
</evidence>
<evidence type="ECO:0000256" key="6">
    <source>
        <dbReference type="ARBA" id="ARBA00023136"/>
    </source>
</evidence>
<accession>A0A518DT20</accession>
<keyword evidence="4 8" id="KW-0812">Transmembrane</keyword>
<evidence type="ECO:0000256" key="2">
    <source>
        <dbReference type="ARBA" id="ARBA00005887"/>
    </source>
</evidence>
<keyword evidence="10" id="KW-0732">Signal</keyword>
<feature type="transmembrane region" description="Helical" evidence="8">
    <location>
        <begin position="460"/>
        <end position="485"/>
    </location>
</feature>
<dbReference type="Pfam" id="PF00909">
    <property type="entry name" value="Ammonium_transp"/>
    <property type="match status" value="1"/>
</dbReference>
<evidence type="ECO:0000256" key="7">
    <source>
        <dbReference type="ARBA" id="ARBA00023177"/>
    </source>
</evidence>
<feature type="transmembrane region" description="Helical" evidence="8">
    <location>
        <begin position="269"/>
        <end position="290"/>
    </location>
</feature>
<dbReference type="InterPro" id="IPR002229">
    <property type="entry name" value="RhesusRHD"/>
</dbReference>
<dbReference type="InterPro" id="IPR024041">
    <property type="entry name" value="NH4_transpt_AmtB-like_dom"/>
</dbReference>
<evidence type="ECO:0000313" key="12">
    <source>
        <dbReference type="EMBL" id="QDU94973.1"/>
    </source>
</evidence>
<proteinExistence type="inferred from homology"/>
<dbReference type="GO" id="GO:0097272">
    <property type="term" value="P:ammonium homeostasis"/>
    <property type="evidence" value="ECO:0007669"/>
    <property type="project" value="TreeGrafter"/>
</dbReference>
<dbReference type="PROSITE" id="PS01219">
    <property type="entry name" value="AMMONIUM_TRANSP"/>
    <property type="match status" value="1"/>
</dbReference>
<keyword evidence="5 8" id="KW-1133">Transmembrane helix</keyword>
<feature type="transmembrane region" description="Helical" evidence="8">
    <location>
        <begin position="190"/>
        <end position="208"/>
    </location>
</feature>
<dbReference type="EMBL" id="CP036433">
    <property type="protein sequence ID" value="QDU94973.1"/>
    <property type="molecule type" value="Genomic_DNA"/>
</dbReference>
<organism evidence="12 13">
    <name type="scientific">Lignipirellula cremea</name>
    <dbReference type="NCBI Taxonomy" id="2528010"/>
    <lineage>
        <taxon>Bacteria</taxon>
        <taxon>Pseudomonadati</taxon>
        <taxon>Planctomycetota</taxon>
        <taxon>Planctomycetia</taxon>
        <taxon>Pirellulales</taxon>
        <taxon>Pirellulaceae</taxon>
        <taxon>Lignipirellula</taxon>
    </lineage>
</organism>
<dbReference type="PRINTS" id="PR00342">
    <property type="entry name" value="RHESUSRHD"/>
</dbReference>